<reference evidence="2 3" key="1">
    <citation type="submission" date="2022-10" db="EMBL/GenBank/DDBJ databases">
        <title>Paenibacillus description and whole genome data of maize root bacterial community.</title>
        <authorList>
            <person name="Marton D."/>
            <person name="Farkas M."/>
            <person name="Cserhati M."/>
        </authorList>
    </citation>
    <scope>NUCLEOTIDE SEQUENCE [LARGE SCALE GENOMIC DNA]</scope>
    <source>
        <strain evidence="2 3">P96</strain>
    </source>
</reference>
<dbReference type="EMBL" id="JAPCKK010000034">
    <property type="protein sequence ID" value="MDP4099376.1"/>
    <property type="molecule type" value="Genomic_DNA"/>
</dbReference>
<organism evidence="2 3">
    <name type="scientific">Paenibacillus zeirhizosphaerae</name>
    <dbReference type="NCBI Taxonomy" id="2987519"/>
    <lineage>
        <taxon>Bacteria</taxon>
        <taxon>Bacillati</taxon>
        <taxon>Bacillota</taxon>
        <taxon>Bacilli</taxon>
        <taxon>Bacillales</taxon>
        <taxon>Paenibacillaceae</taxon>
        <taxon>Paenibacillus</taxon>
    </lineage>
</organism>
<evidence type="ECO:0008006" key="4">
    <source>
        <dbReference type="Google" id="ProtNLM"/>
    </source>
</evidence>
<dbReference type="RefSeq" id="WP_305756991.1">
    <property type="nucleotide sequence ID" value="NZ_JAPCKK010000034.1"/>
</dbReference>
<feature type="compositionally biased region" description="Basic and acidic residues" evidence="1">
    <location>
        <begin position="34"/>
        <end position="50"/>
    </location>
</feature>
<comment type="caution">
    <text evidence="2">The sequence shown here is derived from an EMBL/GenBank/DDBJ whole genome shotgun (WGS) entry which is preliminary data.</text>
</comment>
<keyword evidence="3" id="KW-1185">Reference proteome</keyword>
<protein>
    <recommendedName>
        <fullName evidence="4">YfhD family protein</fullName>
    </recommendedName>
</protein>
<evidence type="ECO:0000313" key="3">
    <source>
        <dbReference type="Proteomes" id="UP001241848"/>
    </source>
</evidence>
<proteinExistence type="predicted"/>
<evidence type="ECO:0000256" key="1">
    <source>
        <dbReference type="SAM" id="MobiDB-lite"/>
    </source>
</evidence>
<accession>A0ABT9FXB2</accession>
<name>A0ABT9FXB2_9BACL</name>
<sequence length="59" mass="7165">MMKHRRPRPHQDEIRPKGHGAERNEPNYRLMAEAFKELFEKDEHRTREADDQQQNTNPP</sequence>
<dbReference type="Proteomes" id="UP001241848">
    <property type="component" value="Unassembled WGS sequence"/>
</dbReference>
<feature type="compositionally biased region" description="Basic and acidic residues" evidence="1">
    <location>
        <begin position="9"/>
        <end position="26"/>
    </location>
</feature>
<evidence type="ECO:0000313" key="2">
    <source>
        <dbReference type="EMBL" id="MDP4099376.1"/>
    </source>
</evidence>
<gene>
    <name evidence="2" type="ORF">OIN60_21910</name>
</gene>
<feature type="region of interest" description="Disordered" evidence="1">
    <location>
        <begin position="1"/>
        <end position="59"/>
    </location>
</feature>